<dbReference type="AlphaFoldDB" id="A0A919BEJ5"/>
<proteinExistence type="predicted"/>
<sequence length="351" mass="37920">MLSDDDVLAAVRRDLKEAGASGAAFPAQGARVTRHLLVEGEIVRCVETREEAPRFRQGSVDLSGRPEYEDLARHPLPAPRDPAVASTLKLVRRGSVDARLCTCGNGRVRCERCHGAGDLACRKYVPCERCRGLDSCLDCEGTGRRARKADRPKPDEETAERVTCRKCGAAGAACAGCRGSGRERCAECGGSGSRSCPDCGETGTVPHDHCGGTGRYVRWTEGVIARKPLVDAIRESSSLPDRSFGWADRPGDWTRVEAEGPAAVPGDDADLVAWLEPRLQPHAGEVGRRVSLRHLTLARVTHADHPHRVYYVIAGPDGPRVLSRRSPRRKRQYAAALLLLALLATAAVLLT</sequence>
<dbReference type="RefSeq" id="WP_190041076.1">
    <property type="nucleotide sequence ID" value="NZ_BNBE01000001.1"/>
</dbReference>
<dbReference type="Proteomes" id="UP000632849">
    <property type="component" value="Unassembled WGS sequence"/>
</dbReference>
<comment type="caution">
    <text evidence="2">The sequence shown here is derived from an EMBL/GenBank/DDBJ whole genome shotgun (WGS) entry which is preliminary data.</text>
</comment>
<evidence type="ECO:0000313" key="2">
    <source>
        <dbReference type="EMBL" id="GHF86913.1"/>
    </source>
</evidence>
<protein>
    <submittedName>
        <fullName evidence="2">Uncharacterized protein</fullName>
    </submittedName>
</protein>
<keyword evidence="1" id="KW-0472">Membrane</keyword>
<keyword evidence="1" id="KW-0812">Transmembrane</keyword>
<keyword evidence="3" id="KW-1185">Reference proteome</keyword>
<reference evidence="2" key="1">
    <citation type="journal article" date="2014" name="Int. J. Syst. Evol. Microbiol.">
        <title>Complete genome sequence of Corynebacterium casei LMG S-19264T (=DSM 44701T), isolated from a smear-ripened cheese.</title>
        <authorList>
            <consortium name="US DOE Joint Genome Institute (JGI-PGF)"/>
            <person name="Walter F."/>
            <person name="Albersmeier A."/>
            <person name="Kalinowski J."/>
            <person name="Ruckert C."/>
        </authorList>
    </citation>
    <scope>NUCLEOTIDE SEQUENCE</scope>
    <source>
        <strain evidence="2">JCM 4122</strain>
    </source>
</reference>
<evidence type="ECO:0000256" key="1">
    <source>
        <dbReference type="SAM" id="Phobius"/>
    </source>
</evidence>
<keyword evidence="1" id="KW-1133">Transmembrane helix</keyword>
<evidence type="ECO:0000313" key="3">
    <source>
        <dbReference type="Proteomes" id="UP000632849"/>
    </source>
</evidence>
<gene>
    <name evidence="2" type="ORF">GCM10017667_14270</name>
</gene>
<dbReference type="EMBL" id="BNBE01000001">
    <property type="protein sequence ID" value="GHF86913.1"/>
    <property type="molecule type" value="Genomic_DNA"/>
</dbReference>
<reference evidence="2" key="2">
    <citation type="submission" date="2020-09" db="EMBL/GenBank/DDBJ databases">
        <authorList>
            <person name="Sun Q."/>
            <person name="Ohkuma M."/>
        </authorList>
    </citation>
    <scope>NUCLEOTIDE SEQUENCE</scope>
    <source>
        <strain evidence="2">JCM 4122</strain>
    </source>
</reference>
<accession>A0A919BEJ5</accession>
<organism evidence="2 3">
    <name type="scientific">Streptomyces filamentosus</name>
    <name type="common">Streptomyces roseosporus</name>
    <dbReference type="NCBI Taxonomy" id="67294"/>
    <lineage>
        <taxon>Bacteria</taxon>
        <taxon>Bacillati</taxon>
        <taxon>Actinomycetota</taxon>
        <taxon>Actinomycetes</taxon>
        <taxon>Kitasatosporales</taxon>
        <taxon>Streptomycetaceae</taxon>
        <taxon>Streptomyces</taxon>
    </lineage>
</organism>
<feature type="transmembrane region" description="Helical" evidence="1">
    <location>
        <begin position="333"/>
        <end position="350"/>
    </location>
</feature>
<name>A0A919BEJ5_STRFL</name>